<organism evidence="2 3">
    <name type="scientific">Salinivibrio kushneri</name>
    <dbReference type="NCBI Taxonomy" id="1908198"/>
    <lineage>
        <taxon>Bacteria</taxon>
        <taxon>Pseudomonadati</taxon>
        <taxon>Pseudomonadota</taxon>
        <taxon>Gammaproteobacteria</taxon>
        <taxon>Vibrionales</taxon>
        <taxon>Vibrionaceae</taxon>
        <taxon>Salinivibrio</taxon>
    </lineage>
</organism>
<dbReference type="InterPro" id="IPR011646">
    <property type="entry name" value="KAP_P-loop"/>
</dbReference>
<keyword evidence="3" id="KW-1185">Reference proteome</keyword>
<gene>
    <name evidence="2" type="ORF">BZG00_11445</name>
</gene>
<dbReference type="Gene3D" id="3.40.50.300">
    <property type="entry name" value="P-loop containing nucleotide triphosphate hydrolases"/>
    <property type="match status" value="1"/>
</dbReference>
<dbReference type="SUPFAM" id="SSF52540">
    <property type="entry name" value="P-loop containing nucleoside triphosphate hydrolases"/>
    <property type="match status" value="1"/>
</dbReference>
<name>A0AB36JXJ3_9GAMM</name>
<dbReference type="Pfam" id="PF07693">
    <property type="entry name" value="KAP_NTPase"/>
    <property type="match status" value="1"/>
</dbReference>
<proteinExistence type="predicted"/>
<dbReference type="EMBL" id="MUEK01000011">
    <property type="protein sequence ID" value="OOE39013.1"/>
    <property type="molecule type" value="Genomic_DNA"/>
</dbReference>
<evidence type="ECO:0000259" key="1">
    <source>
        <dbReference type="Pfam" id="PF07693"/>
    </source>
</evidence>
<dbReference type="Proteomes" id="UP000189021">
    <property type="component" value="Unassembled WGS sequence"/>
</dbReference>
<evidence type="ECO:0000313" key="3">
    <source>
        <dbReference type="Proteomes" id="UP000189021"/>
    </source>
</evidence>
<dbReference type="AlphaFoldDB" id="A0AB36JXJ3"/>
<reference evidence="2 3" key="1">
    <citation type="journal article" date="2017" name="Genome Announc.">
        <title>Draft Genome Sequences of Salinivibrio proteolyticus, Salinivibrio sharmensis, Salinivibrio siamensis, Salinivibrio costicola subsp. alcaliphilus, Salinivibrio costicola subsp. vallismortis, and 29 New Isolates Belonging to the Genus Salinivibrio.</title>
        <authorList>
            <person name="Lopez-Hermoso C."/>
            <person name="de la Haba R.R."/>
            <person name="Sanchez-Porro C."/>
            <person name="Bayliss S.C."/>
            <person name="Feil E.J."/>
            <person name="Ventosa A."/>
        </authorList>
    </citation>
    <scope>NUCLEOTIDE SEQUENCE [LARGE SCALE GENOMIC DNA]</scope>
    <source>
        <strain evidence="2 3">AL184</strain>
    </source>
</reference>
<accession>A0AB36JXJ3</accession>
<dbReference type="RefSeq" id="WP_077659544.1">
    <property type="nucleotide sequence ID" value="NZ_CP040021.1"/>
</dbReference>
<feature type="domain" description="KAP NTPase" evidence="1">
    <location>
        <begin position="52"/>
        <end position="284"/>
    </location>
</feature>
<protein>
    <recommendedName>
        <fullName evidence="1">KAP NTPase domain-containing protein</fullName>
    </recommendedName>
</protein>
<comment type="caution">
    <text evidence="2">The sequence shown here is derived from an EMBL/GenBank/DDBJ whole genome shotgun (WGS) entry which is preliminary data.</text>
</comment>
<dbReference type="InterPro" id="IPR027417">
    <property type="entry name" value="P-loop_NTPase"/>
</dbReference>
<sequence length="564" mass="63981">MSDDKAIDWSKEISIDGNIFPPDTLNREKYASYLTGLLKRKGYDQRRGNEAKRTYVLNLNSEWGSGKTYFLRRWSESIKNQHPVVYVNAWEQDYSDDPLMTVITSMIEQLREQAGKSPQDITFKAPRKLLGLLKAATPAIAGGLAKRYLGIDPVKIMESSEDGQIGEHIDNEKGDPIDMGTAASKMVTHLLDEHSAKLEAIDSLKKAISQWVEAAKSSSQKSTDRKQFPAFIFIDELDRCRPSYAVEMLETIKHIFNIPGVVFVVATDTEQLQHAVKAIYGQGFDAGVYLGRFFDARYTLKVADYEKLLSVHCDMKIISMQTLSDNGITVWPKASTEDNGYDVEVKNISNILTAFGLSAREAIQVVERLISIVANLSEGDSLNIYYLITLLCLHEKEYSIYSKMRDVSLLKANHGDWLEMIRKYDLSNVRMSIFIDPQALLGKTLRVEDMSGGFVSRVNKYENINNDVRISDFIKSCHLVALDYRAGVNSKTDIIRDGGGNNGFDLTKSHLHDLIKYGFYYNELGERLTKKEKGINGDKEKEYPSRFLYERYKDLVEISTYLET</sequence>
<evidence type="ECO:0000313" key="2">
    <source>
        <dbReference type="EMBL" id="OOE39013.1"/>
    </source>
</evidence>